<reference evidence="2 3" key="1">
    <citation type="journal article" date="2019" name="Sci. Rep.">
        <title>Orb-weaving spider Araneus ventricosus genome elucidates the spidroin gene catalogue.</title>
        <authorList>
            <person name="Kono N."/>
            <person name="Nakamura H."/>
            <person name="Ohtoshi R."/>
            <person name="Moran D.A.P."/>
            <person name="Shinohara A."/>
            <person name="Yoshida Y."/>
            <person name="Fujiwara M."/>
            <person name="Mori M."/>
            <person name="Tomita M."/>
            <person name="Arakawa K."/>
        </authorList>
    </citation>
    <scope>NUCLEOTIDE SEQUENCE [LARGE SCALE GENOMIC DNA]</scope>
</reference>
<evidence type="ECO:0000256" key="1">
    <source>
        <dbReference type="SAM" id="MobiDB-lite"/>
    </source>
</evidence>
<name>A0A4Y2PG22_ARAVE</name>
<proteinExistence type="predicted"/>
<dbReference type="EMBL" id="BGPR01010977">
    <property type="protein sequence ID" value="GBN48976.1"/>
    <property type="molecule type" value="Genomic_DNA"/>
</dbReference>
<feature type="region of interest" description="Disordered" evidence="1">
    <location>
        <begin position="61"/>
        <end position="83"/>
    </location>
</feature>
<keyword evidence="3" id="KW-1185">Reference proteome</keyword>
<dbReference type="AlphaFoldDB" id="A0A4Y2PG22"/>
<evidence type="ECO:0000313" key="3">
    <source>
        <dbReference type="Proteomes" id="UP000499080"/>
    </source>
</evidence>
<feature type="compositionally biased region" description="Polar residues" evidence="1">
    <location>
        <begin position="7"/>
        <end position="20"/>
    </location>
</feature>
<dbReference type="Proteomes" id="UP000499080">
    <property type="component" value="Unassembled WGS sequence"/>
</dbReference>
<feature type="compositionally biased region" description="Basic and acidic residues" evidence="1">
    <location>
        <begin position="29"/>
        <end position="39"/>
    </location>
</feature>
<evidence type="ECO:0000313" key="2">
    <source>
        <dbReference type="EMBL" id="GBN48976.1"/>
    </source>
</evidence>
<organism evidence="2 3">
    <name type="scientific">Araneus ventricosus</name>
    <name type="common">Orbweaver spider</name>
    <name type="synonym">Epeira ventricosa</name>
    <dbReference type="NCBI Taxonomy" id="182803"/>
    <lineage>
        <taxon>Eukaryota</taxon>
        <taxon>Metazoa</taxon>
        <taxon>Ecdysozoa</taxon>
        <taxon>Arthropoda</taxon>
        <taxon>Chelicerata</taxon>
        <taxon>Arachnida</taxon>
        <taxon>Araneae</taxon>
        <taxon>Araneomorphae</taxon>
        <taxon>Entelegynae</taxon>
        <taxon>Araneoidea</taxon>
        <taxon>Araneidae</taxon>
        <taxon>Araneus</taxon>
    </lineage>
</organism>
<gene>
    <name evidence="2" type="ORF">AVEN_82295_1</name>
</gene>
<protein>
    <submittedName>
        <fullName evidence="2">Uncharacterized protein</fullName>
    </submittedName>
</protein>
<feature type="region of interest" description="Disordered" evidence="1">
    <location>
        <begin position="1"/>
        <end position="39"/>
    </location>
</feature>
<feature type="compositionally biased region" description="Acidic residues" evidence="1">
    <location>
        <begin position="64"/>
        <end position="79"/>
    </location>
</feature>
<comment type="caution">
    <text evidence="2">The sequence shown here is derived from an EMBL/GenBank/DDBJ whole genome shotgun (WGS) entry which is preliminary data.</text>
</comment>
<sequence>MRVVAPMSTTVGQSSEQSSKSNRKIRCSLSKDEGSRRESPRTKFWLDGYVLKWREIGDIAAQINDDEEDEEEDNDDDEDAAKVPPTHTVALETLTTFSSIPHVKDLFHGLMNLKKLFLKIHENKEQSSIINYFVRE</sequence>
<accession>A0A4Y2PG22</accession>